<dbReference type="Proteomes" id="UP000184080">
    <property type="component" value="Unassembled WGS sequence"/>
</dbReference>
<dbReference type="InterPro" id="IPR050351">
    <property type="entry name" value="BphY/WalK/GraS-like"/>
</dbReference>
<accession>A0A1M6J8A2</accession>
<keyword evidence="7 12" id="KW-0812">Transmembrane</keyword>
<comment type="catalytic activity">
    <reaction evidence="1">
        <text>ATP + protein L-histidine = ADP + protein N-phospho-L-histidine.</text>
        <dbReference type="EC" id="2.7.13.3"/>
    </reaction>
</comment>
<evidence type="ECO:0000259" key="13">
    <source>
        <dbReference type="PROSITE" id="PS50109"/>
    </source>
</evidence>
<dbReference type="InterPro" id="IPR005467">
    <property type="entry name" value="His_kinase_dom"/>
</dbReference>
<dbReference type="OrthoDB" id="9780487at2"/>
<name>A0A1M6J8A2_9CLOT</name>
<dbReference type="CDD" id="cd00082">
    <property type="entry name" value="HisKA"/>
    <property type="match status" value="1"/>
</dbReference>
<evidence type="ECO:0000256" key="5">
    <source>
        <dbReference type="ARBA" id="ARBA00022553"/>
    </source>
</evidence>
<dbReference type="GO" id="GO:0004721">
    <property type="term" value="F:phosphoprotein phosphatase activity"/>
    <property type="evidence" value="ECO:0007669"/>
    <property type="project" value="TreeGrafter"/>
</dbReference>
<evidence type="ECO:0000256" key="9">
    <source>
        <dbReference type="ARBA" id="ARBA00022989"/>
    </source>
</evidence>
<evidence type="ECO:0000256" key="12">
    <source>
        <dbReference type="SAM" id="Phobius"/>
    </source>
</evidence>
<dbReference type="SMART" id="SM00387">
    <property type="entry name" value="HATPase_c"/>
    <property type="match status" value="1"/>
</dbReference>
<dbReference type="GO" id="GO:0000155">
    <property type="term" value="F:phosphorelay sensor kinase activity"/>
    <property type="evidence" value="ECO:0007669"/>
    <property type="project" value="InterPro"/>
</dbReference>
<proteinExistence type="predicted"/>
<evidence type="ECO:0000256" key="4">
    <source>
        <dbReference type="ARBA" id="ARBA00022475"/>
    </source>
</evidence>
<keyword evidence="8 14" id="KW-0418">Kinase</keyword>
<gene>
    <name evidence="14" type="ORF">SAMN05444401_2987</name>
</gene>
<dbReference type="GO" id="GO:0005886">
    <property type="term" value="C:plasma membrane"/>
    <property type="evidence" value="ECO:0007669"/>
    <property type="project" value="UniProtKB-SubCell"/>
</dbReference>
<dbReference type="AlphaFoldDB" id="A0A1M6J8A2"/>
<dbReference type="PROSITE" id="PS50109">
    <property type="entry name" value="HIS_KIN"/>
    <property type="match status" value="1"/>
</dbReference>
<keyword evidence="4" id="KW-1003">Cell membrane</keyword>
<dbReference type="PANTHER" id="PTHR45453:SF2">
    <property type="entry name" value="HISTIDINE KINASE"/>
    <property type="match status" value="1"/>
</dbReference>
<feature type="domain" description="Histidine kinase" evidence="13">
    <location>
        <begin position="120"/>
        <end position="327"/>
    </location>
</feature>
<dbReference type="InterPro" id="IPR036890">
    <property type="entry name" value="HATPase_C_sf"/>
</dbReference>
<organism evidence="14 15">
    <name type="scientific">Clostridium amylolyticum</name>
    <dbReference type="NCBI Taxonomy" id="1121298"/>
    <lineage>
        <taxon>Bacteria</taxon>
        <taxon>Bacillati</taxon>
        <taxon>Bacillota</taxon>
        <taxon>Clostridia</taxon>
        <taxon>Eubacteriales</taxon>
        <taxon>Clostridiaceae</taxon>
        <taxon>Clostridium</taxon>
    </lineage>
</organism>
<evidence type="ECO:0000256" key="2">
    <source>
        <dbReference type="ARBA" id="ARBA00004651"/>
    </source>
</evidence>
<evidence type="ECO:0000313" key="14">
    <source>
        <dbReference type="EMBL" id="SHJ42895.1"/>
    </source>
</evidence>
<dbReference type="GO" id="GO:0016036">
    <property type="term" value="P:cellular response to phosphate starvation"/>
    <property type="evidence" value="ECO:0007669"/>
    <property type="project" value="TreeGrafter"/>
</dbReference>
<dbReference type="InterPro" id="IPR004358">
    <property type="entry name" value="Sig_transdc_His_kin-like_C"/>
</dbReference>
<dbReference type="PANTHER" id="PTHR45453">
    <property type="entry name" value="PHOSPHATE REGULON SENSOR PROTEIN PHOR"/>
    <property type="match status" value="1"/>
</dbReference>
<evidence type="ECO:0000256" key="3">
    <source>
        <dbReference type="ARBA" id="ARBA00012438"/>
    </source>
</evidence>
<feature type="transmembrane region" description="Helical" evidence="12">
    <location>
        <begin position="12"/>
        <end position="32"/>
    </location>
</feature>
<dbReference type="STRING" id="1121298.SAMN05444401_2987"/>
<dbReference type="PRINTS" id="PR00344">
    <property type="entry name" value="BCTRLSENSOR"/>
</dbReference>
<evidence type="ECO:0000256" key="11">
    <source>
        <dbReference type="ARBA" id="ARBA00023136"/>
    </source>
</evidence>
<dbReference type="SUPFAM" id="SSF55874">
    <property type="entry name" value="ATPase domain of HSP90 chaperone/DNA topoisomerase II/histidine kinase"/>
    <property type="match status" value="1"/>
</dbReference>
<sequence>MKLLLKYDRGYIFIYLLSVVLTIVYSSIKGFISASESFYILFFNTFILVCFLAFRYYKNRRLYKFLKDGVASLNDVFLEFGTSELSLNISEILKEQYNLYKHEIQRCNKTHKDHLTFINQWVHQMKTPLSVIQLQLQEYEGEEKYDSMQDEVNKLTEGLNMAMHFARLDSFQEDFLVERVSLKNLVVNTVNKEKKNFIKNRIIPRVEIEEGIEVYSDAKWMKFVLEQIIINGIKYSRGKGKELVIKAVKNEKEIKLSIIDEGIGIPSKDIKRVFNPFFTGENGRTYSESTGMGLYITKEACKNLGHEVEIESTVNEGTEVTIIFKKQ</sequence>
<dbReference type="InterPro" id="IPR003661">
    <property type="entry name" value="HisK_dim/P_dom"/>
</dbReference>
<evidence type="ECO:0000256" key="7">
    <source>
        <dbReference type="ARBA" id="ARBA00022692"/>
    </source>
</evidence>
<dbReference type="Gene3D" id="3.30.565.10">
    <property type="entry name" value="Histidine kinase-like ATPase, C-terminal domain"/>
    <property type="match status" value="1"/>
</dbReference>
<evidence type="ECO:0000256" key="6">
    <source>
        <dbReference type="ARBA" id="ARBA00022679"/>
    </source>
</evidence>
<comment type="subcellular location">
    <subcellularLocation>
        <location evidence="2">Cell membrane</location>
        <topology evidence="2">Multi-pass membrane protein</topology>
    </subcellularLocation>
</comment>
<keyword evidence="9 12" id="KW-1133">Transmembrane helix</keyword>
<reference evidence="14 15" key="1">
    <citation type="submission" date="2016-11" db="EMBL/GenBank/DDBJ databases">
        <authorList>
            <person name="Jaros S."/>
            <person name="Januszkiewicz K."/>
            <person name="Wedrychowicz H."/>
        </authorList>
    </citation>
    <scope>NUCLEOTIDE SEQUENCE [LARGE SCALE GENOMIC DNA]</scope>
    <source>
        <strain evidence="14 15">DSM 21864</strain>
    </source>
</reference>
<protein>
    <recommendedName>
        <fullName evidence="3">histidine kinase</fullName>
        <ecNumber evidence="3">2.7.13.3</ecNumber>
    </recommendedName>
</protein>
<dbReference type="SMART" id="SM00388">
    <property type="entry name" value="HisKA"/>
    <property type="match status" value="1"/>
</dbReference>
<dbReference type="RefSeq" id="WP_073008327.1">
    <property type="nucleotide sequence ID" value="NZ_FQZO01000005.1"/>
</dbReference>
<evidence type="ECO:0000256" key="8">
    <source>
        <dbReference type="ARBA" id="ARBA00022777"/>
    </source>
</evidence>
<feature type="transmembrane region" description="Helical" evidence="12">
    <location>
        <begin position="38"/>
        <end position="57"/>
    </location>
</feature>
<dbReference type="EC" id="2.7.13.3" evidence="3"/>
<dbReference type="FunFam" id="3.30.565.10:FF:000057">
    <property type="entry name" value="Sensor histidine kinase"/>
    <property type="match status" value="1"/>
</dbReference>
<evidence type="ECO:0000256" key="1">
    <source>
        <dbReference type="ARBA" id="ARBA00000085"/>
    </source>
</evidence>
<dbReference type="InterPro" id="IPR003594">
    <property type="entry name" value="HATPase_dom"/>
</dbReference>
<keyword evidence="5" id="KW-0597">Phosphoprotein</keyword>
<keyword evidence="11 12" id="KW-0472">Membrane</keyword>
<keyword evidence="6" id="KW-0808">Transferase</keyword>
<evidence type="ECO:0000256" key="10">
    <source>
        <dbReference type="ARBA" id="ARBA00023012"/>
    </source>
</evidence>
<keyword evidence="15" id="KW-1185">Reference proteome</keyword>
<evidence type="ECO:0000313" key="15">
    <source>
        <dbReference type="Proteomes" id="UP000184080"/>
    </source>
</evidence>
<keyword evidence="10" id="KW-0902">Two-component regulatory system</keyword>
<dbReference type="Pfam" id="PF02518">
    <property type="entry name" value="HATPase_c"/>
    <property type="match status" value="1"/>
</dbReference>
<dbReference type="EMBL" id="FQZO01000005">
    <property type="protein sequence ID" value="SHJ42895.1"/>
    <property type="molecule type" value="Genomic_DNA"/>
</dbReference>